<keyword evidence="3" id="KW-1185">Reference proteome</keyword>
<organism evidence="2 3">
    <name type="scientific">Actinomyces respiraculi</name>
    <dbReference type="NCBI Taxonomy" id="2744574"/>
    <lineage>
        <taxon>Bacteria</taxon>
        <taxon>Bacillati</taxon>
        <taxon>Actinomycetota</taxon>
        <taxon>Actinomycetes</taxon>
        <taxon>Actinomycetales</taxon>
        <taxon>Actinomycetaceae</taxon>
        <taxon>Actinomyces</taxon>
    </lineage>
</organism>
<proteinExistence type="predicted"/>
<name>A0A7T0LK06_9ACTO</name>
<reference evidence="2 3" key="1">
    <citation type="submission" date="2020-11" db="EMBL/GenBank/DDBJ databases">
        <title>Actinomyces sp. ZJ750.</title>
        <authorList>
            <person name="Zhou J."/>
        </authorList>
    </citation>
    <scope>NUCLEOTIDE SEQUENCE [LARGE SCALE GENOMIC DNA]</scope>
    <source>
        <strain evidence="2 3">ZJ750</strain>
    </source>
</reference>
<feature type="compositionally biased region" description="Polar residues" evidence="1">
    <location>
        <begin position="85"/>
        <end position="97"/>
    </location>
</feature>
<feature type="compositionally biased region" description="Low complexity" evidence="1">
    <location>
        <begin position="109"/>
        <end position="120"/>
    </location>
</feature>
<evidence type="ECO:0000313" key="3">
    <source>
        <dbReference type="Proteomes" id="UP000594637"/>
    </source>
</evidence>
<dbReference type="KEGG" id="arep:ID810_08770"/>
<dbReference type="Proteomes" id="UP000594637">
    <property type="component" value="Chromosome"/>
</dbReference>
<evidence type="ECO:0000313" key="2">
    <source>
        <dbReference type="EMBL" id="QPL04841.1"/>
    </source>
</evidence>
<protein>
    <submittedName>
        <fullName evidence="2">Uncharacterized protein</fullName>
    </submittedName>
</protein>
<dbReference type="AlphaFoldDB" id="A0A7T0LK06"/>
<sequence length="135" mass="14115">MTAHADDSARSADPAIVCVLAQVYVDNIDVTLPLYRSLTGVIQGMLKGFQANASVVIVERVNQPAIRRQNASVTKAVQAPPRGGTRTSGTDDPQLVQNIGRDCVESRPGRGAATGAGVVVRGRRPRTSPAKPAAS</sequence>
<dbReference type="RefSeq" id="WP_166855782.1">
    <property type="nucleotide sequence ID" value="NZ_CP063989.1"/>
</dbReference>
<dbReference type="EMBL" id="CP063989">
    <property type="protein sequence ID" value="QPL04841.1"/>
    <property type="molecule type" value="Genomic_DNA"/>
</dbReference>
<feature type="region of interest" description="Disordered" evidence="1">
    <location>
        <begin position="72"/>
        <end position="135"/>
    </location>
</feature>
<accession>A0A7T0LK06</accession>
<evidence type="ECO:0000256" key="1">
    <source>
        <dbReference type="SAM" id="MobiDB-lite"/>
    </source>
</evidence>
<gene>
    <name evidence="2" type="ORF">ID810_08770</name>
</gene>